<dbReference type="SUPFAM" id="SSF52540">
    <property type="entry name" value="P-loop containing nucleoside triphosphate hydrolases"/>
    <property type="match status" value="1"/>
</dbReference>
<dbReference type="InterPro" id="IPR027417">
    <property type="entry name" value="P-loop_NTPase"/>
</dbReference>
<protein>
    <recommendedName>
        <fullName evidence="3">DNA helicase</fullName>
    </recommendedName>
</protein>
<organism evidence="1 2">
    <name type="scientific">Streptomyces kaempferi</name>
    <dbReference type="NCBI Taxonomy" id="333725"/>
    <lineage>
        <taxon>Bacteria</taxon>
        <taxon>Bacillati</taxon>
        <taxon>Actinomycetota</taxon>
        <taxon>Actinomycetes</taxon>
        <taxon>Kitasatosporales</taxon>
        <taxon>Streptomycetaceae</taxon>
        <taxon>Streptomyces</taxon>
    </lineage>
</organism>
<dbReference type="Gene3D" id="3.40.50.300">
    <property type="entry name" value="P-loop containing nucleotide triphosphate hydrolases"/>
    <property type="match status" value="1"/>
</dbReference>
<dbReference type="RefSeq" id="WP_381233719.1">
    <property type="nucleotide sequence ID" value="NZ_JBHSKH010000012.1"/>
</dbReference>
<proteinExistence type="predicted"/>
<gene>
    <name evidence="1" type="ORF">ACFQ5X_45900</name>
</gene>
<evidence type="ECO:0000313" key="1">
    <source>
        <dbReference type="EMBL" id="MFD1313065.1"/>
    </source>
</evidence>
<dbReference type="Proteomes" id="UP001597058">
    <property type="component" value="Unassembled WGS sequence"/>
</dbReference>
<accession>A0ABW3XUP5</accession>
<evidence type="ECO:0000313" key="2">
    <source>
        <dbReference type="Proteomes" id="UP001597058"/>
    </source>
</evidence>
<keyword evidence="2" id="KW-1185">Reference proteome</keyword>
<reference evidence="2" key="1">
    <citation type="journal article" date="2019" name="Int. J. Syst. Evol. Microbiol.">
        <title>The Global Catalogue of Microorganisms (GCM) 10K type strain sequencing project: providing services to taxonomists for standard genome sequencing and annotation.</title>
        <authorList>
            <consortium name="The Broad Institute Genomics Platform"/>
            <consortium name="The Broad Institute Genome Sequencing Center for Infectious Disease"/>
            <person name="Wu L."/>
            <person name="Ma J."/>
        </authorList>
    </citation>
    <scope>NUCLEOTIDE SEQUENCE [LARGE SCALE GENOMIC DNA]</scope>
    <source>
        <strain evidence="2">CGMCC 4.7020</strain>
    </source>
</reference>
<comment type="caution">
    <text evidence="1">The sequence shown here is derived from an EMBL/GenBank/DDBJ whole genome shotgun (WGS) entry which is preliminary data.</text>
</comment>
<evidence type="ECO:0008006" key="3">
    <source>
        <dbReference type="Google" id="ProtNLM"/>
    </source>
</evidence>
<name>A0ABW3XUP5_9ACTN</name>
<dbReference type="EMBL" id="JBHTMM010000156">
    <property type="protein sequence ID" value="MFD1313065.1"/>
    <property type="molecule type" value="Genomic_DNA"/>
</dbReference>
<sequence length="290" mass="31714">MSTVHKAKGREWNRVRIGAGFTPPDDDSPRNVHPAAARPIYVAVTRVRTQLDIIGIKRLQTHSTAATADATPEGIALARLPLTGQLKYPRSPMSTFLARHLPHPERVIASYLQHIRGLPHPVQPLNERHPDYAALGHTIDYRLRLSLGSDPGPAAIAGVELIGSDLPIDGAPARAVRANLHTIGTAFLVRLHAHLTDASRRLDDDELTRLCFVTGFFEAVYRNGSFPRKRNLLAQVDEHTTVTGVTSAVPSYVLDDIDEQMQLAAEPFTPCETCPARSAYAGRSLQEAPT</sequence>